<name>A0A0E9XLA7_ANGAN</name>
<protein>
    <submittedName>
        <fullName evidence="1">Uncharacterized protein</fullName>
    </submittedName>
</protein>
<accession>A0A0E9XLA7</accession>
<dbReference type="EMBL" id="GBXM01005366">
    <property type="protein sequence ID" value="JAI03212.1"/>
    <property type="molecule type" value="Transcribed_RNA"/>
</dbReference>
<organism evidence="1">
    <name type="scientific">Anguilla anguilla</name>
    <name type="common">European freshwater eel</name>
    <name type="synonym">Muraena anguilla</name>
    <dbReference type="NCBI Taxonomy" id="7936"/>
    <lineage>
        <taxon>Eukaryota</taxon>
        <taxon>Metazoa</taxon>
        <taxon>Chordata</taxon>
        <taxon>Craniata</taxon>
        <taxon>Vertebrata</taxon>
        <taxon>Euteleostomi</taxon>
        <taxon>Actinopterygii</taxon>
        <taxon>Neopterygii</taxon>
        <taxon>Teleostei</taxon>
        <taxon>Anguilliformes</taxon>
        <taxon>Anguillidae</taxon>
        <taxon>Anguilla</taxon>
    </lineage>
</organism>
<dbReference type="AlphaFoldDB" id="A0A0E9XLA7"/>
<evidence type="ECO:0000313" key="1">
    <source>
        <dbReference type="EMBL" id="JAI03212.1"/>
    </source>
</evidence>
<reference evidence="1" key="1">
    <citation type="submission" date="2014-11" db="EMBL/GenBank/DDBJ databases">
        <authorList>
            <person name="Amaro Gonzalez C."/>
        </authorList>
    </citation>
    <scope>NUCLEOTIDE SEQUENCE</scope>
</reference>
<reference evidence="1" key="2">
    <citation type="journal article" date="2015" name="Fish Shellfish Immunol.">
        <title>Early steps in the European eel (Anguilla anguilla)-Vibrio vulnificus interaction in the gills: Role of the RtxA13 toxin.</title>
        <authorList>
            <person name="Callol A."/>
            <person name="Pajuelo D."/>
            <person name="Ebbesson L."/>
            <person name="Teles M."/>
            <person name="MacKenzie S."/>
            <person name="Amaro C."/>
        </authorList>
    </citation>
    <scope>NUCLEOTIDE SEQUENCE</scope>
</reference>
<proteinExistence type="predicted"/>
<sequence length="28" mass="3418">MRFIKCGRLMLHQSPSRHMIDELQFSQQ</sequence>